<dbReference type="Pfam" id="PF25944">
    <property type="entry name" value="Beta-barrel_RND"/>
    <property type="match status" value="1"/>
</dbReference>
<comment type="subcellular location">
    <subcellularLocation>
        <location evidence="1">Cell membrane</location>
    </subcellularLocation>
</comment>
<dbReference type="PANTHER" id="PTHR30469">
    <property type="entry name" value="MULTIDRUG RESISTANCE PROTEIN MDTA"/>
    <property type="match status" value="1"/>
</dbReference>
<dbReference type="Gene3D" id="2.40.30.170">
    <property type="match status" value="1"/>
</dbReference>
<dbReference type="InterPro" id="IPR058627">
    <property type="entry name" value="MdtA-like_C"/>
</dbReference>
<dbReference type="Pfam" id="PF25917">
    <property type="entry name" value="BSH_RND"/>
    <property type="match status" value="1"/>
</dbReference>
<evidence type="ECO:0000256" key="7">
    <source>
        <dbReference type="SAM" id="SignalP"/>
    </source>
</evidence>
<feature type="domain" description="Multidrug resistance protein MdtA-like alpha-helical hairpin" evidence="8">
    <location>
        <begin position="140"/>
        <end position="209"/>
    </location>
</feature>
<evidence type="ECO:0000313" key="13">
    <source>
        <dbReference type="Proteomes" id="UP000253529"/>
    </source>
</evidence>
<dbReference type="EMBL" id="QNRK01000003">
    <property type="protein sequence ID" value="RBP17138.1"/>
    <property type="molecule type" value="Genomic_DNA"/>
</dbReference>
<dbReference type="PANTHER" id="PTHR30469:SF36">
    <property type="entry name" value="BLL3903 PROTEIN"/>
    <property type="match status" value="1"/>
</dbReference>
<gene>
    <name evidence="12" type="ORF">DFR50_10323</name>
</gene>
<evidence type="ECO:0000256" key="6">
    <source>
        <dbReference type="ARBA" id="ARBA00023136"/>
    </source>
</evidence>
<reference evidence="12 13" key="1">
    <citation type="submission" date="2018-06" db="EMBL/GenBank/DDBJ databases">
        <title>Genomic Encyclopedia of Type Strains, Phase IV (KMG-IV): sequencing the most valuable type-strain genomes for metagenomic binning, comparative biology and taxonomic classification.</title>
        <authorList>
            <person name="Goeker M."/>
        </authorList>
    </citation>
    <scope>NUCLEOTIDE SEQUENCE [LARGE SCALE GENOMIC DNA]</scope>
    <source>
        <strain evidence="12 13">DSM 24875</strain>
    </source>
</reference>
<evidence type="ECO:0000256" key="2">
    <source>
        <dbReference type="ARBA" id="ARBA00009477"/>
    </source>
</evidence>
<dbReference type="Gene3D" id="1.10.287.470">
    <property type="entry name" value="Helix hairpin bin"/>
    <property type="match status" value="1"/>
</dbReference>
<dbReference type="Pfam" id="PF25876">
    <property type="entry name" value="HH_MFP_RND"/>
    <property type="match status" value="1"/>
</dbReference>
<feature type="chain" id="PRO_5016951533" evidence="7">
    <location>
        <begin position="25"/>
        <end position="407"/>
    </location>
</feature>
<dbReference type="Gene3D" id="2.40.420.20">
    <property type="match status" value="1"/>
</dbReference>
<keyword evidence="13" id="KW-1185">Reference proteome</keyword>
<keyword evidence="6" id="KW-0472">Membrane</keyword>
<comment type="similarity">
    <text evidence="2">Belongs to the membrane fusion protein (MFP) (TC 8.A.1) family.</text>
</comment>
<evidence type="ECO:0000313" key="12">
    <source>
        <dbReference type="EMBL" id="RBP17138.1"/>
    </source>
</evidence>
<dbReference type="Gene3D" id="2.40.50.100">
    <property type="match status" value="1"/>
</dbReference>
<keyword evidence="5" id="KW-0997">Cell inner membrane</keyword>
<dbReference type="InterPro" id="IPR006143">
    <property type="entry name" value="RND_pump_MFP"/>
</dbReference>
<dbReference type="Pfam" id="PF25967">
    <property type="entry name" value="RND-MFP_C"/>
    <property type="match status" value="1"/>
</dbReference>
<evidence type="ECO:0000259" key="11">
    <source>
        <dbReference type="Pfam" id="PF25967"/>
    </source>
</evidence>
<evidence type="ECO:0000256" key="3">
    <source>
        <dbReference type="ARBA" id="ARBA00022448"/>
    </source>
</evidence>
<keyword evidence="4" id="KW-1003">Cell membrane</keyword>
<dbReference type="Proteomes" id="UP000253529">
    <property type="component" value="Unassembled WGS sequence"/>
</dbReference>
<dbReference type="InterPro" id="IPR058626">
    <property type="entry name" value="MdtA-like_b-barrel"/>
</dbReference>
<evidence type="ECO:0000259" key="8">
    <source>
        <dbReference type="Pfam" id="PF25876"/>
    </source>
</evidence>
<comment type="caution">
    <text evidence="12">The sequence shown here is derived from an EMBL/GenBank/DDBJ whole genome shotgun (WGS) entry which is preliminary data.</text>
</comment>
<dbReference type="AlphaFoldDB" id="A0A366FR97"/>
<feature type="domain" description="Multidrug resistance protein MdtA-like beta-barrel" evidence="10">
    <location>
        <begin position="246"/>
        <end position="327"/>
    </location>
</feature>
<feature type="domain" description="Multidrug resistance protein MdtA-like C-terminal permuted SH3" evidence="11">
    <location>
        <begin position="331"/>
        <end position="389"/>
    </location>
</feature>
<name>A0A366FR97_9HYPH</name>
<accession>A0A366FR97</accession>
<dbReference type="RefSeq" id="WP_245427285.1">
    <property type="nucleotide sequence ID" value="NZ_QNRK01000003.1"/>
</dbReference>
<sequence>MGFTRTVSIGTLALVAVAAAGVYAPEAVDRFAPALGPVMHRTHDRILGGQKQANAGQAEGSRSGAAPGGVAPIAVTVTPARRADFPVILESLGQVQAYNTVLVRARVDGEIVRIGFKEGQIVQKGDLLAQIDPRPFQAALDQAVAKKSQDEATVANARLDLTRYATLAKQNFATQQQLDTQNALVNQLTATIAADAAAVDAARVQLDYTTIRAPITGRAGFRLIDEGNLVNAGQQTGIVSIAQLQPIAVIFTEPQAYVDRINQELASGAPDVTVLNTDGARIAVGKLTISDNQVDPATGTIRLKAEFDNKDDALWPGLAVTTQLRLGVMKNVVVVAADAVQHSDKGLFVYVVGDDGRASVRRVKVARQDPTTAVIAEGLNEGDRVVTTGEFLLQPGSLVSVDAGSGS</sequence>
<feature type="signal peptide" evidence="7">
    <location>
        <begin position="1"/>
        <end position="24"/>
    </location>
</feature>
<keyword evidence="3" id="KW-0813">Transport</keyword>
<dbReference type="SUPFAM" id="SSF111369">
    <property type="entry name" value="HlyD-like secretion proteins"/>
    <property type="match status" value="1"/>
</dbReference>
<dbReference type="InterPro" id="IPR058624">
    <property type="entry name" value="MdtA-like_HH"/>
</dbReference>
<evidence type="ECO:0000256" key="4">
    <source>
        <dbReference type="ARBA" id="ARBA00022475"/>
    </source>
</evidence>
<feature type="domain" description="Multidrug resistance protein MdtA-like barrel-sandwich hybrid" evidence="9">
    <location>
        <begin position="99"/>
        <end position="241"/>
    </location>
</feature>
<dbReference type="GO" id="GO:0015562">
    <property type="term" value="F:efflux transmembrane transporter activity"/>
    <property type="evidence" value="ECO:0007669"/>
    <property type="project" value="TreeGrafter"/>
</dbReference>
<evidence type="ECO:0000256" key="1">
    <source>
        <dbReference type="ARBA" id="ARBA00004236"/>
    </source>
</evidence>
<keyword evidence="7" id="KW-0732">Signal</keyword>
<evidence type="ECO:0000259" key="9">
    <source>
        <dbReference type="Pfam" id="PF25917"/>
    </source>
</evidence>
<dbReference type="NCBIfam" id="TIGR01730">
    <property type="entry name" value="RND_mfp"/>
    <property type="match status" value="1"/>
</dbReference>
<organism evidence="12 13">
    <name type="scientific">Roseiarcus fermentans</name>
    <dbReference type="NCBI Taxonomy" id="1473586"/>
    <lineage>
        <taxon>Bacteria</taxon>
        <taxon>Pseudomonadati</taxon>
        <taxon>Pseudomonadota</taxon>
        <taxon>Alphaproteobacteria</taxon>
        <taxon>Hyphomicrobiales</taxon>
        <taxon>Roseiarcaceae</taxon>
        <taxon>Roseiarcus</taxon>
    </lineage>
</organism>
<proteinExistence type="inferred from homology"/>
<dbReference type="InterPro" id="IPR058625">
    <property type="entry name" value="MdtA-like_BSH"/>
</dbReference>
<dbReference type="GO" id="GO:1990281">
    <property type="term" value="C:efflux pump complex"/>
    <property type="evidence" value="ECO:0007669"/>
    <property type="project" value="TreeGrafter"/>
</dbReference>
<evidence type="ECO:0000256" key="5">
    <source>
        <dbReference type="ARBA" id="ARBA00022519"/>
    </source>
</evidence>
<protein>
    <submittedName>
        <fullName evidence="12">Multidrug efflux system membrane fusion protein</fullName>
    </submittedName>
</protein>
<evidence type="ECO:0000259" key="10">
    <source>
        <dbReference type="Pfam" id="PF25944"/>
    </source>
</evidence>